<evidence type="ECO:0000313" key="2">
    <source>
        <dbReference type="EMBL" id="MBB5020642.1"/>
    </source>
</evidence>
<proteinExistence type="predicted"/>
<protein>
    <submittedName>
        <fullName evidence="2">Uncharacterized protein</fullName>
    </submittedName>
</protein>
<dbReference type="AlphaFoldDB" id="A0A840MV10"/>
<gene>
    <name evidence="2" type="ORF">HNQ59_003967</name>
</gene>
<sequence>MLANQVRVVSVFVLLASAFFPGLSWADKANDQRIMREIKENMSMLNREPERRDDMSDDERWLYADRNEAVLINRKTGERIGLFEPFGSEKNVQKYEIRRFLGKKVIGRYDSFLSKDCSENASVSVLKQFNDVTFINVSCRSNVVGKSGAEQGMSMLALNKSDGRLYVFYSDEGVVMRGPTFKRKLDGYDVNFSYRQTGNKEVYKVSMWVGLVKDKNNQMILGSTGNDEWGQPGEQKKLPNDPIYDLP</sequence>
<organism evidence="2 3">
    <name type="scientific">Chitinivorax tropicus</name>
    <dbReference type="NCBI Taxonomy" id="714531"/>
    <lineage>
        <taxon>Bacteria</taxon>
        <taxon>Pseudomonadati</taxon>
        <taxon>Pseudomonadota</taxon>
        <taxon>Betaproteobacteria</taxon>
        <taxon>Chitinivorax</taxon>
    </lineage>
</organism>
<accession>A0A840MV10</accession>
<name>A0A840MV10_9PROT</name>
<evidence type="ECO:0000313" key="3">
    <source>
        <dbReference type="Proteomes" id="UP000575898"/>
    </source>
</evidence>
<evidence type="ECO:0000256" key="1">
    <source>
        <dbReference type="SAM" id="MobiDB-lite"/>
    </source>
</evidence>
<feature type="region of interest" description="Disordered" evidence="1">
    <location>
        <begin position="222"/>
        <end position="247"/>
    </location>
</feature>
<dbReference type="Proteomes" id="UP000575898">
    <property type="component" value="Unassembled WGS sequence"/>
</dbReference>
<dbReference type="RefSeq" id="WP_184042006.1">
    <property type="nucleotide sequence ID" value="NZ_JACHHY010000067.1"/>
</dbReference>
<reference evidence="2 3" key="1">
    <citation type="submission" date="2020-08" db="EMBL/GenBank/DDBJ databases">
        <title>Genomic Encyclopedia of Type Strains, Phase IV (KMG-IV): sequencing the most valuable type-strain genomes for metagenomic binning, comparative biology and taxonomic classification.</title>
        <authorList>
            <person name="Goeker M."/>
        </authorList>
    </citation>
    <scope>NUCLEOTIDE SEQUENCE [LARGE SCALE GENOMIC DNA]</scope>
    <source>
        <strain evidence="2 3">DSM 27165</strain>
    </source>
</reference>
<keyword evidence="3" id="KW-1185">Reference proteome</keyword>
<comment type="caution">
    <text evidence="2">The sequence shown here is derived from an EMBL/GenBank/DDBJ whole genome shotgun (WGS) entry which is preliminary data.</text>
</comment>
<dbReference type="EMBL" id="JACHHY010000067">
    <property type="protein sequence ID" value="MBB5020642.1"/>
    <property type="molecule type" value="Genomic_DNA"/>
</dbReference>